<keyword evidence="2" id="KW-1185">Reference proteome</keyword>
<comment type="caution">
    <text evidence="1">The sequence shown here is derived from an EMBL/GenBank/DDBJ whole genome shotgun (WGS) entry which is preliminary data.</text>
</comment>
<gene>
    <name evidence="1" type="ORF">M9H77_01245</name>
</gene>
<accession>A0ACC0C4Z3</accession>
<dbReference type="Proteomes" id="UP001060085">
    <property type="component" value="Linkage Group LG01"/>
</dbReference>
<evidence type="ECO:0000313" key="1">
    <source>
        <dbReference type="EMBL" id="KAI5680018.1"/>
    </source>
</evidence>
<name>A0ACC0C4Z3_CATRO</name>
<proteinExistence type="predicted"/>
<sequence>MGRQRSCFHVFLAFILKFLNYLQTFMGVSMIIYSCFMLNRWRHQRHVPSSPVPAPFPFDFSDPDSVILLPQDVTPLSLDHLDFAGDLSGLDVLQFNSYRLPTPWFIYAFMGVGIALCLITCIGHIAAEAINGCCLCFYTLLTILFMVFEAGLVAFIALDHQWEKDLPAESTGELDHLRAFMEENMDVCKWVAIAVITIQVLTLLLSIILRALVNQKVDPDDDSVHDIGGRPWESLLHPHLSQTSGSIRNDLRGDSDIWSARMREKYGLDGSSGKEDQNIRVT</sequence>
<organism evidence="1 2">
    <name type="scientific">Catharanthus roseus</name>
    <name type="common">Madagascar periwinkle</name>
    <name type="synonym">Vinca rosea</name>
    <dbReference type="NCBI Taxonomy" id="4058"/>
    <lineage>
        <taxon>Eukaryota</taxon>
        <taxon>Viridiplantae</taxon>
        <taxon>Streptophyta</taxon>
        <taxon>Embryophyta</taxon>
        <taxon>Tracheophyta</taxon>
        <taxon>Spermatophyta</taxon>
        <taxon>Magnoliopsida</taxon>
        <taxon>eudicotyledons</taxon>
        <taxon>Gunneridae</taxon>
        <taxon>Pentapetalae</taxon>
        <taxon>asterids</taxon>
        <taxon>lamiids</taxon>
        <taxon>Gentianales</taxon>
        <taxon>Apocynaceae</taxon>
        <taxon>Rauvolfioideae</taxon>
        <taxon>Vinceae</taxon>
        <taxon>Catharanthinae</taxon>
        <taxon>Catharanthus</taxon>
    </lineage>
</organism>
<evidence type="ECO:0000313" key="2">
    <source>
        <dbReference type="Proteomes" id="UP001060085"/>
    </source>
</evidence>
<dbReference type="EMBL" id="CM044701">
    <property type="protein sequence ID" value="KAI5680018.1"/>
    <property type="molecule type" value="Genomic_DNA"/>
</dbReference>
<reference evidence="2" key="1">
    <citation type="journal article" date="2023" name="Nat. Plants">
        <title>Single-cell RNA sequencing provides a high-resolution roadmap for understanding the multicellular compartmentation of specialized metabolism.</title>
        <authorList>
            <person name="Sun S."/>
            <person name="Shen X."/>
            <person name="Li Y."/>
            <person name="Li Y."/>
            <person name="Wang S."/>
            <person name="Li R."/>
            <person name="Zhang H."/>
            <person name="Shen G."/>
            <person name="Guo B."/>
            <person name="Wei J."/>
            <person name="Xu J."/>
            <person name="St-Pierre B."/>
            <person name="Chen S."/>
            <person name="Sun C."/>
        </authorList>
    </citation>
    <scope>NUCLEOTIDE SEQUENCE [LARGE SCALE GENOMIC DNA]</scope>
</reference>
<protein>
    <submittedName>
        <fullName evidence="1">Uncharacterized protein</fullName>
    </submittedName>
</protein>